<comment type="caution">
    <text evidence="3">The sequence shown here is derived from an EMBL/GenBank/DDBJ whole genome shotgun (WGS) entry which is preliminary data.</text>
</comment>
<name>A0A158FQS0_9BURK</name>
<evidence type="ECO:0000256" key="1">
    <source>
        <dbReference type="SAM" id="SignalP"/>
    </source>
</evidence>
<dbReference type="RefSeq" id="WP_160109964.1">
    <property type="nucleotide sequence ID" value="NZ_FCON02000006.1"/>
</dbReference>
<keyword evidence="4" id="KW-1185">Reference proteome</keyword>
<reference evidence="3" key="1">
    <citation type="submission" date="2016-01" db="EMBL/GenBank/DDBJ databases">
        <authorList>
            <person name="Peeters C."/>
        </authorList>
    </citation>
    <scope>NUCLEOTIDE SEQUENCE [LARGE SCALE GENOMIC DNA]</scope>
    <source>
        <strain evidence="3">LMG 22940</strain>
    </source>
</reference>
<feature type="domain" description="BON" evidence="2">
    <location>
        <begin position="47"/>
        <end position="115"/>
    </location>
</feature>
<dbReference type="PANTHER" id="PTHR34606">
    <property type="entry name" value="BON DOMAIN-CONTAINING PROTEIN"/>
    <property type="match status" value="1"/>
</dbReference>
<dbReference type="InterPro" id="IPR007055">
    <property type="entry name" value="BON_dom"/>
</dbReference>
<proteinExistence type="predicted"/>
<gene>
    <name evidence="3" type="ORF">AWB68_00865</name>
</gene>
<accession>A0A158FQS0</accession>
<protein>
    <submittedName>
        <fullName evidence="3">Lipoprotein</fullName>
    </submittedName>
</protein>
<feature type="signal peptide" evidence="1">
    <location>
        <begin position="1"/>
        <end position="22"/>
    </location>
</feature>
<evidence type="ECO:0000259" key="2">
    <source>
        <dbReference type="PROSITE" id="PS50914"/>
    </source>
</evidence>
<organism evidence="3 4">
    <name type="scientific">Caballeronia choica</name>
    <dbReference type="NCBI Taxonomy" id="326476"/>
    <lineage>
        <taxon>Bacteria</taxon>
        <taxon>Pseudomonadati</taxon>
        <taxon>Pseudomonadota</taxon>
        <taxon>Betaproteobacteria</taxon>
        <taxon>Burkholderiales</taxon>
        <taxon>Burkholderiaceae</taxon>
        <taxon>Caballeronia</taxon>
    </lineage>
</organism>
<dbReference type="InterPro" id="IPR051686">
    <property type="entry name" value="Lipoprotein_DolP"/>
</dbReference>
<dbReference type="PANTHER" id="PTHR34606:SF15">
    <property type="entry name" value="BON DOMAIN-CONTAINING PROTEIN"/>
    <property type="match status" value="1"/>
</dbReference>
<feature type="chain" id="PRO_5011108993" evidence="1">
    <location>
        <begin position="23"/>
        <end position="118"/>
    </location>
</feature>
<dbReference type="EMBL" id="FCON02000006">
    <property type="protein sequence ID" value="SAL21981.1"/>
    <property type="molecule type" value="Genomic_DNA"/>
</dbReference>
<dbReference type="Gene3D" id="3.30.1340.30">
    <property type="match status" value="1"/>
</dbReference>
<keyword evidence="1" id="KW-0732">Signal</keyword>
<keyword evidence="3" id="KW-0449">Lipoprotein</keyword>
<dbReference type="OrthoDB" id="9114343at2"/>
<dbReference type="Pfam" id="PF04972">
    <property type="entry name" value="BON"/>
    <property type="match status" value="1"/>
</dbReference>
<dbReference type="PROSITE" id="PS50914">
    <property type="entry name" value="BON"/>
    <property type="match status" value="1"/>
</dbReference>
<dbReference type="Proteomes" id="UP000054770">
    <property type="component" value="Unassembled WGS sequence"/>
</dbReference>
<evidence type="ECO:0000313" key="4">
    <source>
        <dbReference type="Proteomes" id="UP000054770"/>
    </source>
</evidence>
<sequence length="118" mass="12008">MQQARRIGAALGLVMAITPALAQNVEISAVAGSSASSTPDAKAVRSSNRALAKAVRSALVKARGIDLTKVFVYAKGGMVTLSGSVPESSQVARASEVAKAVPGVGALDNRLSVYALER</sequence>
<evidence type="ECO:0000313" key="3">
    <source>
        <dbReference type="EMBL" id="SAL21981.1"/>
    </source>
</evidence>
<dbReference type="AlphaFoldDB" id="A0A158FQS0"/>